<dbReference type="AlphaFoldDB" id="A0A2A5T020"/>
<feature type="domain" description="Transposase DDE" evidence="1">
    <location>
        <begin position="3"/>
        <end position="103"/>
    </location>
</feature>
<dbReference type="InterPro" id="IPR025668">
    <property type="entry name" value="Tnp_DDE_dom"/>
</dbReference>
<evidence type="ECO:0000313" key="3">
    <source>
        <dbReference type="Proteomes" id="UP000219020"/>
    </source>
</evidence>
<accession>A0A2A5T020</accession>
<organism evidence="2 3">
    <name type="scientific">Candidatus Enterovibrio escicola</name>
    <dbReference type="NCBI Taxonomy" id="1927127"/>
    <lineage>
        <taxon>Bacteria</taxon>
        <taxon>Pseudomonadati</taxon>
        <taxon>Pseudomonadota</taxon>
        <taxon>Gammaproteobacteria</taxon>
        <taxon>Vibrionales</taxon>
        <taxon>Vibrionaceae</taxon>
        <taxon>Enterovibrio</taxon>
    </lineage>
</organism>
<protein>
    <submittedName>
        <fullName evidence="2">Mobile element protein</fullName>
    </submittedName>
</protein>
<comment type="caution">
    <text evidence="2">The sequence shown here is derived from an EMBL/GenBank/DDBJ whole genome shotgun (WGS) entry which is preliminary data.</text>
</comment>
<name>A0A2A5T020_9GAMM</name>
<sequence length="122" mass="13758">MSNLQICHNLRILRHQVFKGTEKLGKGMMGWFYGFKLHLIINDQGGIISVKITTANVDDRMSVSEIADELWGCFYGDKGYTSDPLGRQFANRGVAFITGVKKYETKSDEALKPPDASETIYY</sequence>
<gene>
    <name evidence="2" type="ORF">BTN49_3057</name>
</gene>
<evidence type="ECO:0000259" key="1">
    <source>
        <dbReference type="Pfam" id="PF13612"/>
    </source>
</evidence>
<reference evidence="3" key="1">
    <citation type="submission" date="2017-04" db="EMBL/GenBank/DDBJ databases">
        <title>Genome evolution of the luminous symbionts of deep sea anglerfish.</title>
        <authorList>
            <person name="Hendry T.A."/>
        </authorList>
    </citation>
    <scope>NUCLEOTIDE SEQUENCE [LARGE SCALE GENOMIC DNA]</scope>
</reference>
<evidence type="ECO:0000313" key="2">
    <source>
        <dbReference type="EMBL" id="PCS21517.1"/>
    </source>
</evidence>
<dbReference type="EMBL" id="NBYY01000034">
    <property type="protein sequence ID" value="PCS21517.1"/>
    <property type="molecule type" value="Genomic_DNA"/>
</dbReference>
<proteinExistence type="predicted"/>
<dbReference type="Proteomes" id="UP000219020">
    <property type="component" value="Unassembled WGS sequence"/>
</dbReference>
<dbReference type="Pfam" id="PF13612">
    <property type="entry name" value="DDE_Tnp_1_3"/>
    <property type="match status" value="1"/>
</dbReference>
<keyword evidence="3" id="KW-1185">Reference proteome</keyword>